<dbReference type="STRING" id="476652.DEAC_c33570"/>
<evidence type="ECO:0000313" key="15">
    <source>
        <dbReference type="Proteomes" id="UP000036356"/>
    </source>
</evidence>
<keyword evidence="4" id="KW-0597">Phosphoprotein</keyword>
<dbReference type="InterPro" id="IPR050482">
    <property type="entry name" value="Sensor_HK_TwoCompSys"/>
</dbReference>
<dbReference type="InterPro" id="IPR003594">
    <property type="entry name" value="HATPase_dom"/>
</dbReference>
<sequence length="495" mass="54827">MRLSHKIIYMTSGIVVVMGLVTIIAINGIVKSAVRSSIEQNGVVLADNTSSNVADQYLDGKLLTVKSVLKNQIDSNKYIAYAYILNRDNGSEIDTFQQGFPEGLVLADPLGKGQTYVTKLLNINGSLVLDTGVPLVRGLNSIELHIGLTESALLQPISNISWMIALLTLIGIIIGNLAALVLSRFITGPLETLSRQAVRIGEGNLDDKICLNSKDEVGHLAQCFNLMTSQLKETIQALQKRNQELSQLSQKLGEREDLLEKLWHQVISAQEEERKRIARELHDETTQSIAAITIGLKTAEEILPNDHQKGIYYLEQVRNIAGQVVKELHNIVYDLRPTILDDLGLVPALRWYGESRLSPRGVEFELHTEGIDSRFSTETETTLFRIAQEAISNVFKHAQATKVMLILIQKSKRLRMTINDDGQGFSSQEMWNTTDNEGHLGLLGMRERVGLLGGTITITSKIGEGTEIIVDLELSQREFKKEGTSFGNNSTSLGR</sequence>
<keyword evidence="11" id="KW-1133">Transmembrane helix</keyword>
<dbReference type="PROSITE" id="PS50109">
    <property type="entry name" value="HIS_KIN"/>
    <property type="match status" value="1"/>
</dbReference>
<evidence type="ECO:0000256" key="7">
    <source>
        <dbReference type="ARBA" id="ARBA00022777"/>
    </source>
</evidence>
<dbReference type="CDD" id="cd06225">
    <property type="entry name" value="HAMP"/>
    <property type="match status" value="1"/>
</dbReference>
<keyword evidence="6" id="KW-0547">Nucleotide-binding</keyword>
<keyword evidence="11" id="KW-0472">Membrane</keyword>
<dbReference type="Proteomes" id="UP000036356">
    <property type="component" value="Unassembled WGS sequence"/>
</dbReference>
<dbReference type="CDD" id="cd16917">
    <property type="entry name" value="HATPase_UhpB-NarQ-NarX-like"/>
    <property type="match status" value="1"/>
</dbReference>
<keyword evidence="10" id="KW-0175">Coiled coil</keyword>
<organism evidence="14 15">
    <name type="scientific">Desulfosporosinus acididurans</name>
    <dbReference type="NCBI Taxonomy" id="476652"/>
    <lineage>
        <taxon>Bacteria</taxon>
        <taxon>Bacillati</taxon>
        <taxon>Bacillota</taxon>
        <taxon>Clostridia</taxon>
        <taxon>Eubacteriales</taxon>
        <taxon>Desulfitobacteriaceae</taxon>
        <taxon>Desulfosporosinus</taxon>
    </lineage>
</organism>
<evidence type="ECO:0000313" key="14">
    <source>
        <dbReference type="EMBL" id="KLU64713.1"/>
    </source>
</evidence>
<accession>A0A0J1FP27</accession>
<dbReference type="GO" id="GO:0016787">
    <property type="term" value="F:hydrolase activity"/>
    <property type="evidence" value="ECO:0007669"/>
    <property type="project" value="UniProtKB-KW"/>
</dbReference>
<keyword evidence="15" id="KW-1185">Reference proteome</keyword>
<dbReference type="InterPro" id="IPR036890">
    <property type="entry name" value="HATPase_C_sf"/>
</dbReference>
<dbReference type="SMART" id="SM00387">
    <property type="entry name" value="HATPase_c"/>
    <property type="match status" value="1"/>
</dbReference>
<keyword evidence="14" id="KW-0378">Hydrolase</keyword>
<proteinExistence type="predicted"/>
<dbReference type="GO" id="GO:0000155">
    <property type="term" value="F:phosphorelay sensor kinase activity"/>
    <property type="evidence" value="ECO:0007669"/>
    <property type="project" value="InterPro"/>
</dbReference>
<dbReference type="GO" id="GO:0016020">
    <property type="term" value="C:membrane"/>
    <property type="evidence" value="ECO:0007669"/>
    <property type="project" value="UniProtKB-SubCell"/>
</dbReference>
<dbReference type="Gene3D" id="3.30.565.10">
    <property type="entry name" value="Histidine kinase-like ATPase, C-terminal domain"/>
    <property type="match status" value="1"/>
</dbReference>
<evidence type="ECO:0000256" key="5">
    <source>
        <dbReference type="ARBA" id="ARBA00022679"/>
    </source>
</evidence>
<evidence type="ECO:0000259" key="13">
    <source>
        <dbReference type="PROSITE" id="PS50885"/>
    </source>
</evidence>
<feature type="domain" description="HAMP" evidence="13">
    <location>
        <begin position="184"/>
        <end position="236"/>
    </location>
</feature>
<evidence type="ECO:0000256" key="4">
    <source>
        <dbReference type="ARBA" id="ARBA00022553"/>
    </source>
</evidence>
<dbReference type="PROSITE" id="PS50885">
    <property type="entry name" value="HAMP"/>
    <property type="match status" value="1"/>
</dbReference>
<dbReference type="RefSeq" id="WP_047811158.1">
    <property type="nucleotide sequence ID" value="NZ_LDZY01000012.1"/>
</dbReference>
<dbReference type="SUPFAM" id="SSF158472">
    <property type="entry name" value="HAMP domain-like"/>
    <property type="match status" value="1"/>
</dbReference>
<evidence type="ECO:0000259" key="12">
    <source>
        <dbReference type="PROSITE" id="PS50109"/>
    </source>
</evidence>
<evidence type="ECO:0000256" key="9">
    <source>
        <dbReference type="ARBA" id="ARBA00023012"/>
    </source>
</evidence>
<evidence type="ECO:0000256" key="6">
    <source>
        <dbReference type="ARBA" id="ARBA00022741"/>
    </source>
</evidence>
<feature type="domain" description="Histidine kinase" evidence="12">
    <location>
        <begin position="360"/>
        <end position="476"/>
    </location>
</feature>
<comment type="caution">
    <text evidence="14">The sequence shown here is derived from an EMBL/GenBank/DDBJ whole genome shotgun (WGS) entry which is preliminary data.</text>
</comment>
<keyword evidence="8" id="KW-0067">ATP-binding</keyword>
<keyword evidence="5 14" id="KW-0808">Transferase</keyword>
<dbReference type="SMART" id="SM00304">
    <property type="entry name" value="HAMP"/>
    <property type="match status" value="1"/>
</dbReference>
<gene>
    <name evidence="14" type="primary">degS_3</name>
    <name evidence="14" type="ORF">DEAC_c33570</name>
</gene>
<dbReference type="InterPro" id="IPR003660">
    <property type="entry name" value="HAMP_dom"/>
</dbReference>
<keyword evidence="11" id="KW-0812">Transmembrane</keyword>
<name>A0A0J1FP27_9FIRM</name>
<evidence type="ECO:0000256" key="3">
    <source>
        <dbReference type="ARBA" id="ARBA00012438"/>
    </source>
</evidence>
<dbReference type="PATRIC" id="fig|476652.3.peg.3541"/>
<reference evidence="14 15" key="1">
    <citation type="submission" date="2015-06" db="EMBL/GenBank/DDBJ databases">
        <title>Draft genome of the moderately acidophilic sulfate reducer Candidatus Desulfosporosinus acididurans strain M1.</title>
        <authorList>
            <person name="Poehlein A."/>
            <person name="Petzsch P."/>
            <person name="Johnson B.D."/>
            <person name="Schloemann M."/>
            <person name="Daniel R."/>
            <person name="Muehling M."/>
        </authorList>
    </citation>
    <scope>NUCLEOTIDE SEQUENCE [LARGE SCALE GENOMIC DNA]</scope>
    <source>
        <strain evidence="14 15">M1</strain>
    </source>
</reference>
<feature type="coiled-coil region" evidence="10">
    <location>
        <begin position="228"/>
        <end position="287"/>
    </location>
</feature>
<feature type="transmembrane region" description="Helical" evidence="11">
    <location>
        <begin position="160"/>
        <end position="182"/>
    </location>
</feature>
<dbReference type="GO" id="GO:0046983">
    <property type="term" value="F:protein dimerization activity"/>
    <property type="evidence" value="ECO:0007669"/>
    <property type="project" value="InterPro"/>
</dbReference>
<keyword evidence="7 14" id="KW-0418">Kinase</keyword>
<comment type="subcellular location">
    <subcellularLocation>
        <location evidence="2">Membrane</location>
    </subcellularLocation>
</comment>
<evidence type="ECO:0000256" key="1">
    <source>
        <dbReference type="ARBA" id="ARBA00000085"/>
    </source>
</evidence>
<evidence type="ECO:0000256" key="2">
    <source>
        <dbReference type="ARBA" id="ARBA00004370"/>
    </source>
</evidence>
<feature type="transmembrane region" description="Helical" evidence="11">
    <location>
        <begin position="7"/>
        <end position="30"/>
    </location>
</feature>
<dbReference type="EMBL" id="LDZY01000012">
    <property type="protein sequence ID" value="KLU64713.1"/>
    <property type="molecule type" value="Genomic_DNA"/>
</dbReference>
<dbReference type="PANTHER" id="PTHR24421:SF10">
    <property type="entry name" value="NITRATE_NITRITE SENSOR PROTEIN NARQ"/>
    <property type="match status" value="1"/>
</dbReference>
<evidence type="ECO:0000256" key="8">
    <source>
        <dbReference type="ARBA" id="ARBA00022840"/>
    </source>
</evidence>
<dbReference type="Pfam" id="PF07730">
    <property type="entry name" value="HisKA_3"/>
    <property type="match status" value="1"/>
</dbReference>
<dbReference type="SUPFAM" id="SSF55874">
    <property type="entry name" value="ATPase domain of HSP90 chaperone/DNA topoisomerase II/histidine kinase"/>
    <property type="match status" value="1"/>
</dbReference>
<keyword evidence="9" id="KW-0902">Two-component regulatory system</keyword>
<dbReference type="GO" id="GO:0005524">
    <property type="term" value="F:ATP binding"/>
    <property type="evidence" value="ECO:0007669"/>
    <property type="project" value="UniProtKB-KW"/>
</dbReference>
<dbReference type="InterPro" id="IPR011712">
    <property type="entry name" value="Sig_transdc_His_kin_sub3_dim/P"/>
</dbReference>
<dbReference type="EC" id="2.7.13.3" evidence="3"/>
<comment type="catalytic activity">
    <reaction evidence="1">
        <text>ATP + protein L-histidine = ADP + protein N-phospho-L-histidine.</text>
        <dbReference type="EC" id="2.7.13.3"/>
    </reaction>
</comment>
<dbReference type="PANTHER" id="PTHR24421">
    <property type="entry name" value="NITRATE/NITRITE SENSOR PROTEIN NARX-RELATED"/>
    <property type="match status" value="1"/>
</dbReference>
<dbReference type="InterPro" id="IPR005467">
    <property type="entry name" value="His_kinase_dom"/>
</dbReference>
<dbReference type="Pfam" id="PF00672">
    <property type="entry name" value="HAMP"/>
    <property type="match status" value="1"/>
</dbReference>
<protein>
    <recommendedName>
        <fullName evidence="3">histidine kinase</fullName>
        <ecNumber evidence="3">2.7.13.3</ecNumber>
    </recommendedName>
</protein>
<dbReference type="Gene3D" id="6.10.340.10">
    <property type="match status" value="1"/>
</dbReference>
<evidence type="ECO:0000256" key="10">
    <source>
        <dbReference type="SAM" id="Coils"/>
    </source>
</evidence>
<dbReference type="Gene3D" id="1.20.5.1930">
    <property type="match status" value="1"/>
</dbReference>
<dbReference type="Pfam" id="PF02518">
    <property type="entry name" value="HATPase_c"/>
    <property type="match status" value="1"/>
</dbReference>
<evidence type="ECO:0000256" key="11">
    <source>
        <dbReference type="SAM" id="Phobius"/>
    </source>
</evidence>
<dbReference type="AlphaFoldDB" id="A0A0J1FP27"/>